<proteinExistence type="predicted"/>
<gene>
    <name evidence="1" type="ORF">RM779_03175</name>
</gene>
<evidence type="ECO:0000313" key="1">
    <source>
        <dbReference type="EMBL" id="MDT0441604.1"/>
    </source>
</evidence>
<organism evidence="1 2">
    <name type="scientific">Streptomyces johnsoniae</name>
    <dbReference type="NCBI Taxonomy" id="3075532"/>
    <lineage>
        <taxon>Bacteria</taxon>
        <taxon>Bacillati</taxon>
        <taxon>Actinomycetota</taxon>
        <taxon>Actinomycetes</taxon>
        <taxon>Kitasatosporales</taxon>
        <taxon>Streptomycetaceae</taxon>
        <taxon>Streptomyces</taxon>
    </lineage>
</organism>
<dbReference type="Proteomes" id="UP001183615">
    <property type="component" value="Unassembled WGS sequence"/>
</dbReference>
<keyword evidence="2" id="KW-1185">Reference proteome</keyword>
<dbReference type="RefSeq" id="WP_311615548.1">
    <property type="nucleotide sequence ID" value="NZ_JAVREV010000002.1"/>
</dbReference>
<accession>A0ABU2RZI5</accession>
<comment type="caution">
    <text evidence="1">The sequence shown here is derived from an EMBL/GenBank/DDBJ whole genome shotgun (WGS) entry which is preliminary data.</text>
</comment>
<reference evidence="2" key="1">
    <citation type="submission" date="2023-07" db="EMBL/GenBank/DDBJ databases">
        <title>30 novel species of actinomycetes from the DSMZ collection.</title>
        <authorList>
            <person name="Nouioui I."/>
        </authorList>
    </citation>
    <scope>NUCLEOTIDE SEQUENCE [LARGE SCALE GENOMIC DNA]</scope>
    <source>
        <strain evidence="2">DSM 41886</strain>
    </source>
</reference>
<evidence type="ECO:0000313" key="2">
    <source>
        <dbReference type="Proteomes" id="UP001183615"/>
    </source>
</evidence>
<protein>
    <submittedName>
        <fullName evidence="1">Uncharacterized protein</fullName>
    </submittedName>
</protein>
<name>A0ABU2RZI5_9ACTN</name>
<sequence>MNNTPDRCATVVLEVRAKPGKKSELKSFIAGTVTRTHHSKAN</sequence>
<dbReference type="EMBL" id="JAVREV010000002">
    <property type="protein sequence ID" value="MDT0441604.1"/>
    <property type="molecule type" value="Genomic_DNA"/>
</dbReference>